<evidence type="ECO:0000313" key="11">
    <source>
        <dbReference type="Proteomes" id="UP000509383"/>
    </source>
</evidence>
<dbReference type="InterPro" id="IPR001631">
    <property type="entry name" value="TopoI"/>
</dbReference>
<dbReference type="Pfam" id="PF01028">
    <property type="entry name" value="Topoisom_I"/>
    <property type="match status" value="1"/>
</dbReference>
<keyword evidence="5" id="KW-0238">DNA-binding</keyword>
<dbReference type="PROSITE" id="PS52038">
    <property type="entry name" value="TOPO_IB_2"/>
    <property type="match status" value="1"/>
</dbReference>
<name>A0A6J4E3F8_9PSED</name>
<dbReference type="GO" id="GO:0003917">
    <property type="term" value="F:DNA topoisomerase type I (single strand cut, ATP-independent) activity"/>
    <property type="evidence" value="ECO:0007669"/>
    <property type="project" value="UniProtKB-EC"/>
</dbReference>
<sequence length="343" mass="39200">MTAATPPALPPQLRYVEDSMPGFARRLQRGKFVYIDLAGRPIRDELEIQRINKLAIPPAYQEVWICADPQGHIQATARDARRRKQYRYHPLWIEIRDAAKYERLLRFGQALPTLRRRIDLHLDEPGLGRDKVMAAVVALLDRTLIRIGNSRYARDNKSFGLTTLRTRHVDVKGSSIRFEFKGKSGVEHSVKLSNPRLARILRRCLELPGQHLFQYLDEGAERRTISSHDINDYLRGHAGEDFTAKDYRTWAGSALALEHLRKHRWQNEASAKKHLVEVIRQVSRELGNTPAVCRKCYVHPAIIDAFLAGELQGLKKARKRKGLSAEEASLMNFLQALHTDPAG</sequence>
<organism evidence="9 11">
    <name type="scientific">Pseudomonas tohonis</name>
    <dbReference type="NCBI Taxonomy" id="2725477"/>
    <lineage>
        <taxon>Bacteria</taxon>
        <taxon>Pseudomonadati</taxon>
        <taxon>Pseudomonadota</taxon>
        <taxon>Gammaproteobacteria</taxon>
        <taxon>Pseudomonadales</taxon>
        <taxon>Pseudomonadaceae</taxon>
        <taxon>Pseudomonas</taxon>
    </lineage>
</organism>
<feature type="domain" description="DNA topoisomerase I catalytic core eukaryotic-type" evidence="7">
    <location>
        <begin position="95"/>
        <end position="305"/>
    </location>
</feature>
<gene>
    <name evidence="9" type="primary">pslN</name>
    <name evidence="9" type="ORF">TUM18999_20760</name>
    <name evidence="10" type="ORF">TUM20286_55700</name>
</gene>
<feature type="domain" description="DNA topoisomerase IB N-terminal" evidence="8">
    <location>
        <begin position="31"/>
        <end position="79"/>
    </location>
</feature>
<evidence type="ECO:0000313" key="12">
    <source>
        <dbReference type="Proteomes" id="UP001054892"/>
    </source>
</evidence>
<dbReference type="GO" id="GO:0006265">
    <property type="term" value="P:DNA topological change"/>
    <property type="evidence" value="ECO:0007669"/>
    <property type="project" value="InterPro"/>
</dbReference>
<evidence type="ECO:0000256" key="4">
    <source>
        <dbReference type="ARBA" id="ARBA00023029"/>
    </source>
</evidence>
<keyword evidence="4" id="KW-0799">Topoisomerase</keyword>
<accession>A0A6J4E3F8</accession>
<evidence type="ECO:0000259" key="8">
    <source>
        <dbReference type="Pfam" id="PF21338"/>
    </source>
</evidence>
<dbReference type="AlphaFoldDB" id="A0A6J4E3F8"/>
<dbReference type="PRINTS" id="PR00416">
    <property type="entry name" value="EUTPISMRASEI"/>
</dbReference>
<evidence type="ECO:0000256" key="2">
    <source>
        <dbReference type="ARBA" id="ARBA00006645"/>
    </source>
</evidence>
<dbReference type="InterPro" id="IPR049331">
    <property type="entry name" value="Top1B_N_bact"/>
</dbReference>
<evidence type="ECO:0000313" key="10">
    <source>
        <dbReference type="EMBL" id="GJN55818.1"/>
    </source>
</evidence>
<dbReference type="Gene3D" id="3.90.15.10">
    <property type="entry name" value="Topoisomerase I, Chain A, domain 3"/>
    <property type="match status" value="1"/>
</dbReference>
<dbReference type="Proteomes" id="UP000509383">
    <property type="component" value="Chromosome"/>
</dbReference>
<dbReference type="Gene3D" id="1.10.132.120">
    <property type="match status" value="1"/>
</dbReference>
<evidence type="ECO:0000256" key="1">
    <source>
        <dbReference type="ARBA" id="ARBA00000213"/>
    </source>
</evidence>
<dbReference type="EC" id="5.6.2.1" evidence="3"/>
<dbReference type="Gene3D" id="3.30.66.10">
    <property type="entry name" value="DNA topoisomerase I domain"/>
    <property type="match status" value="1"/>
</dbReference>
<dbReference type="KEGG" id="ptw:TUM18999_20760"/>
<dbReference type="SUPFAM" id="SSF56349">
    <property type="entry name" value="DNA breaking-rejoining enzymes"/>
    <property type="match status" value="1"/>
</dbReference>
<dbReference type="GO" id="GO:0003677">
    <property type="term" value="F:DNA binding"/>
    <property type="evidence" value="ECO:0007669"/>
    <property type="project" value="UniProtKB-KW"/>
</dbReference>
<comment type="similarity">
    <text evidence="2">Belongs to the type IB topoisomerase family.</text>
</comment>
<dbReference type="InterPro" id="IPR011010">
    <property type="entry name" value="DNA_brk_join_enz"/>
</dbReference>
<evidence type="ECO:0000256" key="6">
    <source>
        <dbReference type="ARBA" id="ARBA00023235"/>
    </source>
</evidence>
<keyword evidence="6" id="KW-0413">Isomerase</keyword>
<dbReference type="InterPro" id="IPR035447">
    <property type="entry name" value="DNA_topo_I_N_sf"/>
</dbReference>
<dbReference type="EMBL" id="AP023189">
    <property type="protein sequence ID" value="BCG23885.1"/>
    <property type="molecule type" value="Genomic_DNA"/>
</dbReference>
<dbReference type="InterPro" id="IPR014711">
    <property type="entry name" value="TopoI_cat_a-hlx-sub_euk"/>
</dbReference>
<dbReference type="SUPFAM" id="SSF55869">
    <property type="entry name" value="DNA topoisomerase I domain"/>
    <property type="match status" value="1"/>
</dbReference>
<evidence type="ECO:0000256" key="5">
    <source>
        <dbReference type="ARBA" id="ARBA00023125"/>
    </source>
</evidence>
<reference evidence="9 11" key="1">
    <citation type="submission" date="2020-05" db="EMBL/GenBank/DDBJ databases">
        <title>Characterization of novel class B3 metallo-beta-lactamase from novel Pseudomonas species.</title>
        <authorList>
            <person name="Yamada K."/>
            <person name="Aoki K."/>
            <person name="Ishii Y."/>
        </authorList>
    </citation>
    <scope>NUCLEOTIDE SEQUENCE [LARGE SCALE GENOMIC DNA]</scope>
    <source>
        <strain evidence="9 11">TUM18999</strain>
        <strain evidence="10 12">TUM20286</strain>
    </source>
</reference>
<proteinExistence type="inferred from homology"/>
<dbReference type="Proteomes" id="UP001054892">
    <property type="component" value="Unassembled WGS sequence"/>
</dbReference>
<dbReference type="EMBL" id="BQKM01000021">
    <property type="protein sequence ID" value="GJN55818.1"/>
    <property type="molecule type" value="Genomic_DNA"/>
</dbReference>
<evidence type="ECO:0000259" key="7">
    <source>
        <dbReference type="Pfam" id="PF01028"/>
    </source>
</evidence>
<evidence type="ECO:0000313" key="9">
    <source>
        <dbReference type="EMBL" id="BCG23885.1"/>
    </source>
</evidence>
<comment type="catalytic activity">
    <reaction evidence="1">
        <text>ATP-independent breakage of single-stranded DNA, followed by passage and rejoining.</text>
        <dbReference type="EC" id="5.6.2.1"/>
    </reaction>
</comment>
<dbReference type="InterPro" id="IPR013500">
    <property type="entry name" value="TopoI_cat_euk"/>
</dbReference>
<dbReference type="RefSeq" id="WP_173178426.1">
    <property type="nucleotide sequence ID" value="NZ_AP023189.1"/>
</dbReference>
<evidence type="ECO:0000256" key="3">
    <source>
        <dbReference type="ARBA" id="ARBA00012891"/>
    </source>
</evidence>
<dbReference type="Pfam" id="PF21338">
    <property type="entry name" value="Top1B_N_bact"/>
    <property type="match status" value="1"/>
</dbReference>
<keyword evidence="12" id="KW-1185">Reference proteome</keyword>
<protein>
    <recommendedName>
        <fullName evidence="3">DNA topoisomerase</fullName>
        <ecNumber evidence="3">5.6.2.1</ecNumber>
    </recommendedName>
</protein>